<name>A0A9X1IK69_9PROT</name>
<proteinExistence type="predicted"/>
<reference evidence="1" key="1">
    <citation type="submission" date="2021-10" db="EMBL/GenBank/DDBJ databases">
        <title>Roseicella aerolatum sp. nov., isolated from aerosols of e-waste dismantling site.</title>
        <authorList>
            <person name="Qin T."/>
        </authorList>
    </citation>
    <scope>NUCLEOTIDE SEQUENCE</scope>
    <source>
        <strain evidence="1">GB24</strain>
    </source>
</reference>
<accession>A0A9X1IK69</accession>
<dbReference type="AlphaFoldDB" id="A0A9X1IK69"/>
<dbReference type="SUPFAM" id="SSF48695">
    <property type="entry name" value="Multiheme cytochromes"/>
    <property type="match status" value="1"/>
</dbReference>
<dbReference type="InterPro" id="IPR036280">
    <property type="entry name" value="Multihaem_cyt_sf"/>
</dbReference>
<protein>
    <submittedName>
        <fullName evidence="1">Cytochrome c family protein</fullName>
    </submittedName>
</protein>
<gene>
    <name evidence="1" type="ORF">LHA35_25775</name>
</gene>
<organism evidence="1 2">
    <name type="scientific">Roseicella aerolata</name>
    <dbReference type="NCBI Taxonomy" id="2883479"/>
    <lineage>
        <taxon>Bacteria</taxon>
        <taxon>Pseudomonadati</taxon>
        <taxon>Pseudomonadota</taxon>
        <taxon>Alphaproteobacteria</taxon>
        <taxon>Acetobacterales</taxon>
        <taxon>Roseomonadaceae</taxon>
        <taxon>Roseicella</taxon>
    </lineage>
</organism>
<keyword evidence="2" id="KW-1185">Reference proteome</keyword>
<evidence type="ECO:0000313" key="1">
    <source>
        <dbReference type="EMBL" id="MCB4825138.1"/>
    </source>
</evidence>
<dbReference type="Proteomes" id="UP001139311">
    <property type="component" value="Unassembled WGS sequence"/>
</dbReference>
<dbReference type="CDD" id="cd08168">
    <property type="entry name" value="Cytochrom_C3"/>
    <property type="match status" value="1"/>
</dbReference>
<dbReference type="Gene3D" id="3.90.10.10">
    <property type="entry name" value="Cytochrome C3"/>
    <property type="match status" value="2"/>
</dbReference>
<dbReference type="EMBL" id="JAJAQI010000067">
    <property type="protein sequence ID" value="MCB4825138.1"/>
    <property type="molecule type" value="Genomic_DNA"/>
</dbReference>
<comment type="caution">
    <text evidence="1">The sequence shown here is derived from an EMBL/GenBank/DDBJ whole genome shotgun (WGS) entry which is preliminary data.</text>
</comment>
<sequence length="277" mass="29639">MARAVKPRTLLYAALGAGGLAAAVLVPVLLLRGGSGAVPGWAAATSPGPLSAAHAFLGEQCEACHVPLRGPEPTPCLTCHAADAPQLVTRPATAFHAGIGTCAGCHVEHLGRERRPILMDHAVLARSGHARAAAEGTPKNGFRHALDQLRLLLGDGVADLSQDVGRQGRSLPAAQAARLDCAGCHTYQDPHRRLLGRDCQACHATGAWSVPGYRHPSPRSEDCVQCHQAPPSHYMMHFEMMDRGITGQMHARVEQCFLCHQTDSWNNIRGLGWYKHH</sequence>
<dbReference type="RefSeq" id="WP_226613850.1">
    <property type="nucleotide sequence ID" value="NZ_JAJAQI010000067.1"/>
</dbReference>
<evidence type="ECO:0000313" key="2">
    <source>
        <dbReference type="Proteomes" id="UP001139311"/>
    </source>
</evidence>